<dbReference type="InterPro" id="IPR017853">
    <property type="entry name" value="GH"/>
</dbReference>
<evidence type="ECO:0000313" key="3">
    <source>
        <dbReference type="EMBL" id="ACU77658.1"/>
    </source>
</evidence>
<sequence precursor="true">MRLFPLLTLTAVLTLSCGDAAYAAVGPLSGVKEVSYAGTTVEVPVSWPVRDLTADPHTCMRYDRHAVYLGDPGADQDCTAAAVGRTETVRIASDGTVTRTRGYRVSAAEADEAPEPEPHRRSRLPEGAIKVAATYSGLGFDTCAAPPTDAMQVWAKASPYHAVGIYIGGLDRACPDGNLTPSWVQTVSRQGWKFFPIYVGLQAPCWKDPGGGHPALIARSRRWTQGQEAANDAVNRAVHFGIAPGSPIYFDMEYYPRNDPGCTQDVQAFLSAWTDQLHARGYVSGIYSSSSGAIADMAKVYDSGAAYRADVAWYAHWDKIPKLFGDPTLSDRYWPGPRRIKQYQGGHNETYGGKRLNIDLNVLNAPVAVLK</sequence>
<evidence type="ECO:0000313" key="4">
    <source>
        <dbReference type="Proteomes" id="UP000000851"/>
    </source>
</evidence>
<dbReference type="eggNOG" id="COG3757">
    <property type="taxonomic scope" value="Bacteria"/>
</dbReference>
<keyword evidence="1" id="KW-0732">Signal</keyword>
<feature type="signal peptide" evidence="1">
    <location>
        <begin position="1"/>
        <end position="23"/>
    </location>
</feature>
<dbReference type="Proteomes" id="UP000000851">
    <property type="component" value="Chromosome"/>
</dbReference>
<feature type="chain" id="PRO_5002982499" description="Rv2525c-like glycoside hydrolase-like domain-containing protein" evidence="1">
    <location>
        <begin position="24"/>
        <end position="371"/>
    </location>
</feature>
<gene>
    <name evidence="3" type="ordered locus">Caci_8845</name>
</gene>
<keyword evidence="4" id="KW-1185">Reference proteome</keyword>
<dbReference type="AlphaFoldDB" id="C7Q3Q0"/>
<dbReference type="OrthoDB" id="5171321at2"/>
<reference evidence="3 4" key="1">
    <citation type="journal article" date="2009" name="Stand. Genomic Sci.">
        <title>Complete genome sequence of Catenulispora acidiphila type strain (ID 139908).</title>
        <authorList>
            <person name="Copeland A."/>
            <person name="Lapidus A."/>
            <person name="Glavina Del Rio T."/>
            <person name="Nolan M."/>
            <person name="Lucas S."/>
            <person name="Chen F."/>
            <person name="Tice H."/>
            <person name="Cheng J.F."/>
            <person name="Bruce D."/>
            <person name="Goodwin L."/>
            <person name="Pitluck S."/>
            <person name="Mikhailova N."/>
            <person name="Pati A."/>
            <person name="Ivanova N."/>
            <person name="Mavromatis K."/>
            <person name="Chen A."/>
            <person name="Palaniappan K."/>
            <person name="Chain P."/>
            <person name="Land M."/>
            <person name="Hauser L."/>
            <person name="Chang Y.J."/>
            <person name="Jeffries C.D."/>
            <person name="Chertkov O."/>
            <person name="Brettin T."/>
            <person name="Detter J.C."/>
            <person name="Han C."/>
            <person name="Ali Z."/>
            <person name="Tindall B.J."/>
            <person name="Goker M."/>
            <person name="Bristow J."/>
            <person name="Eisen J.A."/>
            <person name="Markowitz V."/>
            <person name="Hugenholtz P."/>
            <person name="Kyrpides N.C."/>
            <person name="Klenk H.P."/>
        </authorList>
    </citation>
    <scope>NUCLEOTIDE SEQUENCE [LARGE SCALE GENOMIC DNA]</scope>
    <source>
        <strain evidence="4">DSM 44928 / JCM 14897 / NBRC 102108 / NRRL B-24433 / ID139908</strain>
    </source>
</reference>
<dbReference type="Pfam" id="PF08924">
    <property type="entry name" value="Rv2525c_GlyHyd-like"/>
    <property type="match status" value="1"/>
</dbReference>
<feature type="domain" description="Rv2525c-like glycoside hydrolase-like" evidence="2">
    <location>
        <begin position="154"/>
        <end position="362"/>
    </location>
</feature>
<name>C7Q3Q0_CATAD</name>
<evidence type="ECO:0000259" key="2">
    <source>
        <dbReference type="Pfam" id="PF08924"/>
    </source>
</evidence>
<evidence type="ECO:0000256" key="1">
    <source>
        <dbReference type="SAM" id="SignalP"/>
    </source>
</evidence>
<dbReference type="InterPro" id="IPR015020">
    <property type="entry name" value="Rv2525c-like_Glyco_Hydro-like"/>
</dbReference>
<organism evidence="3 4">
    <name type="scientific">Catenulispora acidiphila (strain DSM 44928 / JCM 14897 / NBRC 102108 / NRRL B-24433 / ID139908)</name>
    <dbReference type="NCBI Taxonomy" id="479433"/>
    <lineage>
        <taxon>Bacteria</taxon>
        <taxon>Bacillati</taxon>
        <taxon>Actinomycetota</taxon>
        <taxon>Actinomycetes</taxon>
        <taxon>Catenulisporales</taxon>
        <taxon>Catenulisporaceae</taxon>
        <taxon>Catenulispora</taxon>
    </lineage>
</organism>
<dbReference type="KEGG" id="cai:Caci_8845"/>
<dbReference type="PROSITE" id="PS51257">
    <property type="entry name" value="PROKAR_LIPOPROTEIN"/>
    <property type="match status" value="1"/>
</dbReference>
<dbReference type="RefSeq" id="WP_015797382.1">
    <property type="nucleotide sequence ID" value="NC_013131.1"/>
</dbReference>
<dbReference type="Gene3D" id="3.20.20.80">
    <property type="entry name" value="Glycosidases"/>
    <property type="match status" value="1"/>
</dbReference>
<accession>C7Q3Q0</accession>
<dbReference type="SUPFAM" id="SSF51445">
    <property type="entry name" value="(Trans)glycosidases"/>
    <property type="match status" value="1"/>
</dbReference>
<dbReference type="EMBL" id="CP001700">
    <property type="protein sequence ID" value="ACU77658.1"/>
    <property type="molecule type" value="Genomic_DNA"/>
</dbReference>
<dbReference type="InParanoid" id="C7Q3Q0"/>
<protein>
    <recommendedName>
        <fullName evidence="2">Rv2525c-like glycoside hydrolase-like domain-containing protein</fullName>
    </recommendedName>
</protein>
<dbReference type="HOGENOM" id="CLU_035205_1_0_11"/>
<proteinExistence type="predicted"/>